<dbReference type="AlphaFoldDB" id="Q17XF7"/>
<evidence type="ECO:0000313" key="2">
    <source>
        <dbReference type="Proteomes" id="UP000000775"/>
    </source>
</evidence>
<keyword evidence="2" id="KW-1185">Reference proteome</keyword>
<proteinExistence type="predicted"/>
<evidence type="ECO:0000313" key="1">
    <source>
        <dbReference type="EMBL" id="CAJ99669.1"/>
    </source>
</evidence>
<name>Q17XF7_HELAH</name>
<sequence length="95" mass="11189">MFCLRAFGDGLNLNELPQVTEIDPITIQKHLDFLVKWGSVDEKHKISTYGHTILNLHAKTKEFNRTDWVVFLENAVTKEVKRWREYEDLVAHHRG</sequence>
<dbReference type="Proteomes" id="UP000000775">
    <property type="component" value="Chromosome"/>
</dbReference>
<organism evidence="1 2">
    <name type="scientific">Helicobacter acinonychis (strain Sheeba)</name>
    <dbReference type="NCBI Taxonomy" id="382638"/>
    <lineage>
        <taxon>Bacteria</taxon>
        <taxon>Pseudomonadati</taxon>
        <taxon>Campylobacterota</taxon>
        <taxon>Epsilonproteobacteria</taxon>
        <taxon>Campylobacterales</taxon>
        <taxon>Helicobacteraceae</taxon>
        <taxon>Helicobacter</taxon>
    </lineage>
</organism>
<protein>
    <submittedName>
        <fullName evidence="1">Uncharacterized protein</fullName>
    </submittedName>
</protein>
<dbReference type="HOGENOM" id="CLU_2219498_0_0_7"/>
<accession>Q17XF7</accession>
<dbReference type="EMBL" id="AM260522">
    <property type="protein sequence ID" value="CAJ99669.1"/>
    <property type="molecule type" value="Genomic_DNA"/>
</dbReference>
<dbReference type="KEGG" id="hac:Hac_0887"/>
<reference evidence="1 2" key="1">
    <citation type="journal article" date="2006" name="PLoS Genet.">
        <title>Who ate whom? Adaptive Helicobacter genomic changes that accompanied a host jump from early humans to large felines.</title>
        <authorList>
            <person name="Eppinger M."/>
            <person name="Baar C."/>
            <person name="Linz B."/>
            <person name="Raddatz G."/>
            <person name="Lanz C."/>
            <person name="Keller H."/>
            <person name="Morelli G."/>
            <person name="Gressmann H."/>
            <person name="Achtman M."/>
            <person name="Schuster S.C."/>
        </authorList>
    </citation>
    <scope>NUCLEOTIDE SEQUENCE [LARGE SCALE GENOMIC DNA]</scope>
    <source>
        <strain evidence="1 2">Sheeba</strain>
    </source>
</reference>
<dbReference type="STRING" id="382638.Hac_0887"/>
<dbReference type="BioCyc" id="HACI382638:HAC_RS07940-MONOMER"/>
<gene>
    <name evidence="1" type="ordered locus">Hac_0887</name>
</gene>